<keyword evidence="9 18" id="KW-0297">G-protein coupled receptor</keyword>
<keyword evidence="14 18" id="KW-0807">Transducer</keyword>
<comment type="subcellular location">
    <subcellularLocation>
        <location evidence="2">Cell membrane</location>
        <topology evidence="2">Multi-pass membrane protein</topology>
    </subcellularLocation>
    <subcellularLocation>
        <location evidence="1">Endosome membrane</location>
        <topology evidence="1">Multi-pass membrane protein</topology>
    </subcellularLocation>
</comment>
<keyword evidence="11" id="KW-1015">Disulfide bond</keyword>
<dbReference type="PANTHER" id="PTHR24248">
    <property type="entry name" value="ADRENERGIC RECEPTOR-RELATED G-PROTEIN COUPLED RECEPTOR"/>
    <property type="match status" value="1"/>
</dbReference>
<dbReference type="GO" id="GO:0043410">
    <property type="term" value="P:positive regulation of MAPK cascade"/>
    <property type="evidence" value="ECO:0007669"/>
    <property type="project" value="TreeGrafter"/>
</dbReference>
<evidence type="ECO:0000256" key="19">
    <source>
        <dbReference type="SAM" id="Phobius"/>
    </source>
</evidence>
<name>A0A099ZST6_TINGU</name>
<gene>
    <name evidence="21" type="ORF">N309_14272</name>
</gene>
<keyword evidence="12 18" id="KW-0675">Receptor</keyword>
<evidence type="ECO:0000256" key="16">
    <source>
        <dbReference type="ARBA" id="ARBA00046191"/>
    </source>
</evidence>
<evidence type="ECO:0000256" key="8">
    <source>
        <dbReference type="ARBA" id="ARBA00022989"/>
    </source>
</evidence>
<keyword evidence="6 18" id="KW-0812">Transmembrane</keyword>
<dbReference type="GO" id="GO:0010008">
    <property type="term" value="C:endosome membrane"/>
    <property type="evidence" value="ECO:0007669"/>
    <property type="project" value="UniProtKB-SubCell"/>
</dbReference>
<evidence type="ECO:0000256" key="5">
    <source>
        <dbReference type="ARBA" id="ARBA00022610"/>
    </source>
</evidence>
<dbReference type="EMBL" id="KL897859">
    <property type="protein sequence ID" value="KGL84842.1"/>
    <property type="molecule type" value="Genomic_DNA"/>
</dbReference>
<evidence type="ECO:0000313" key="22">
    <source>
        <dbReference type="Proteomes" id="UP000053641"/>
    </source>
</evidence>
<comment type="function">
    <text evidence="16">G-protein coupled receptor for 5-hydroxytryptamine (serotonin), a biogenic hormone that functions as a neurotransmitter, a hormone and a mitogen. Ligand binding causes a conformation change that triggers signaling via guanine nucleotide-binding proteins (G proteins) and modulates the activity of downstream effectors. HTR4 is coupled to G(s) G alpha proteins and mediates activation of adenylate cyclase activity.</text>
</comment>
<evidence type="ECO:0000256" key="12">
    <source>
        <dbReference type="ARBA" id="ARBA00023170"/>
    </source>
</evidence>
<dbReference type="InterPro" id="IPR000276">
    <property type="entry name" value="GPCR_Rhodpsn"/>
</dbReference>
<feature type="non-terminal residue" evidence="21">
    <location>
        <position position="318"/>
    </location>
</feature>
<dbReference type="FunFam" id="1.20.1070.10:FF:000523">
    <property type="entry name" value="5-hydroxytryptamine receptor 2B"/>
    <property type="match status" value="1"/>
</dbReference>
<dbReference type="GO" id="GO:0007268">
    <property type="term" value="P:chemical synaptic transmission"/>
    <property type="evidence" value="ECO:0007669"/>
    <property type="project" value="InterPro"/>
</dbReference>
<dbReference type="GO" id="GO:0045202">
    <property type="term" value="C:synapse"/>
    <property type="evidence" value="ECO:0007669"/>
    <property type="project" value="GOC"/>
</dbReference>
<reference evidence="21 22" key="1">
    <citation type="submission" date="2014-06" db="EMBL/GenBank/DDBJ databases">
        <title>Genome evolution of avian class.</title>
        <authorList>
            <person name="Zhang G."/>
            <person name="Li C."/>
        </authorList>
    </citation>
    <scope>NUCLEOTIDE SEQUENCE [LARGE SCALE GENOMIC DNA]</scope>
    <source>
        <strain evidence="21">BGI_N309</strain>
    </source>
</reference>
<dbReference type="PROSITE" id="PS00237">
    <property type="entry name" value="G_PROTEIN_RECEP_F1_1"/>
    <property type="match status" value="1"/>
</dbReference>
<dbReference type="InterPro" id="IPR017452">
    <property type="entry name" value="GPCR_Rhodpsn_7TM"/>
</dbReference>
<evidence type="ECO:0000256" key="3">
    <source>
        <dbReference type="ARBA" id="ARBA00015305"/>
    </source>
</evidence>
<dbReference type="AlphaFoldDB" id="A0A099ZST6"/>
<dbReference type="SUPFAM" id="SSF81321">
    <property type="entry name" value="Family A G protein-coupled receptor-like"/>
    <property type="match status" value="1"/>
</dbReference>
<feature type="domain" description="G-protein coupled receptors family 1 profile" evidence="20">
    <location>
        <begin position="28"/>
        <end position="271"/>
    </location>
</feature>
<evidence type="ECO:0000256" key="2">
    <source>
        <dbReference type="ARBA" id="ARBA00004651"/>
    </source>
</evidence>
<dbReference type="GO" id="GO:0004993">
    <property type="term" value="F:G protein-coupled serotonin receptor activity"/>
    <property type="evidence" value="ECO:0007669"/>
    <property type="project" value="InterPro"/>
</dbReference>
<proteinExistence type="inferred from homology"/>
<feature type="transmembrane region" description="Helical" evidence="19">
    <location>
        <begin position="12"/>
        <end position="37"/>
    </location>
</feature>
<protein>
    <recommendedName>
        <fullName evidence="3">5-hydroxytryptamine receptor 4</fullName>
    </recommendedName>
    <alternativeName>
        <fullName evidence="15">Serotonin receptor 4</fullName>
    </alternativeName>
</protein>
<keyword evidence="8 19" id="KW-1133">Transmembrane helix</keyword>
<evidence type="ECO:0000256" key="9">
    <source>
        <dbReference type="ARBA" id="ARBA00023040"/>
    </source>
</evidence>
<evidence type="ECO:0000256" key="14">
    <source>
        <dbReference type="ARBA" id="ARBA00023224"/>
    </source>
</evidence>
<keyword evidence="22" id="KW-1185">Reference proteome</keyword>
<comment type="similarity">
    <text evidence="18">Belongs to the G-protein coupled receptor 1 family.</text>
</comment>
<dbReference type="GO" id="GO:0051378">
    <property type="term" value="F:serotonin binding"/>
    <property type="evidence" value="ECO:0007669"/>
    <property type="project" value="UniProtKB-ARBA"/>
</dbReference>
<feature type="transmembrane region" description="Helical" evidence="19">
    <location>
        <begin position="128"/>
        <end position="149"/>
    </location>
</feature>
<keyword evidence="10 19" id="KW-0472">Membrane</keyword>
<dbReference type="PRINTS" id="PR00237">
    <property type="entry name" value="GPCRRHODOPSN"/>
</dbReference>
<evidence type="ECO:0000256" key="10">
    <source>
        <dbReference type="ARBA" id="ARBA00023136"/>
    </source>
</evidence>
<evidence type="ECO:0000256" key="1">
    <source>
        <dbReference type="ARBA" id="ARBA00004337"/>
    </source>
</evidence>
<keyword evidence="5" id="KW-0085">Behavior</keyword>
<dbReference type="InterPro" id="IPR001520">
    <property type="entry name" value="5HT4_rcpt"/>
</dbReference>
<keyword evidence="4" id="KW-1003">Cell membrane</keyword>
<evidence type="ECO:0000256" key="13">
    <source>
        <dbReference type="ARBA" id="ARBA00023180"/>
    </source>
</evidence>
<dbReference type="PRINTS" id="PR01059">
    <property type="entry name" value="5HT4RECEPTR"/>
</dbReference>
<dbReference type="GO" id="GO:0032098">
    <property type="term" value="P:regulation of appetite"/>
    <property type="evidence" value="ECO:0007669"/>
    <property type="project" value="InterPro"/>
</dbReference>
<keyword evidence="13" id="KW-0325">Glycoprotein</keyword>
<evidence type="ECO:0000256" key="4">
    <source>
        <dbReference type="ARBA" id="ARBA00022475"/>
    </source>
</evidence>
<dbReference type="GO" id="GO:0005886">
    <property type="term" value="C:plasma membrane"/>
    <property type="evidence" value="ECO:0007669"/>
    <property type="project" value="UniProtKB-SubCell"/>
</dbReference>
<sequence length="318" mass="35859">SSSEGFGIAEKIVLLTFISAVILMAILGNLLVMVAVCRDRQLRKIKTNYFIVSLAFADLLVSVLVMPFGAIELVQDNWIYGEMFCLVRTSLDVLLTTASILHLCCISLDRYYAICCQPLVYRNKMTPLRIAVMLGGCWVIPTFISFLPIMQGWNSIGIIDLIQQRQFNKVSNSTYCIFMVNKPYAITCSRAGAPAEGRQHHPDQHSTHRMKTETKAAKTLCIIMGCFCLCWAPFFITNIIDPFINYTVPGKLWTAFLWLGYINSGLNPFLYAFLNKSFRRAFLIILCCGDERYRRPSILGQTVPCSTTTINGSTHVLR</sequence>
<evidence type="ECO:0000256" key="7">
    <source>
        <dbReference type="ARBA" id="ARBA00022753"/>
    </source>
</evidence>
<evidence type="ECO:0000256" key="11">
    <source>
        <dbReference type="ARBA" id="ARBA00023157"/>
    </source>
</evidence>
<evidence type="ECO:0000256" key="6">
    <source>
        <dbReference type="ARBA" id="ARBA00022692"/>
    </source>
</evidence>
<accession>A0A099ZST6</accession>
<dbReference type="PROSITE" id="PS50262">
    <property type="entry name" value="G_PROTEIN_RECEP_F1_2"/>
    <property type="match status" value="1"/>
</dbReference>
<dbReference type="STRING" id="94827.A0A099ZST6"/>
<dbReference type="SMART" id="SM01381">
    <property type="entry name" value="7TM_GPCR_Srsx"/>
    <property type="match status" value="1"/>
</dbReference>
<dbReference type="Proteomes" id="UP000053641">
    <property type="component" value="Unassembled WGS sequence"/>
</dbReference>
<feature type="non-terminal residue" evidence="21">
    <location>
        <position position="1"/>
    </location>
</feature>
<dbReference type="CDD" id="cd15056">
    <property type="entry name" value="7tmA_5-HT4"/>
    <property type="match status" value="1"/>
</dbReference>
<dbReference type="PANTHER" id="PTHR24248:SF66">
    <property type="entry name" value="OCTOPAMINE RECEPTOR BETA-3R"/>
    <property type="match status" value="1"/>
</dbReference>
<organism evidence="21 22">
    <name type="scientific">Tinamus guttatus</name>
    <name type="common">White-throated tinamou</name>
    <dbReference type="NCBI Taxonomy" id="94827"/>
    <lineage>
        <taxon>Eukaryota</taxon>
        <taxon>Metazoa</taxon>
        <taxon>Chordata</taxon>
        <taxon>Craniata</taxon>
        <taxon>Vertebrata</taxon>
        <taxon>Euteleostomi</taxon>
        <taxon>Archelosauria</taxon>
        <taxon>Archosauria</taxon>
        <taxon>Dinosauria</taxon>
        <taxon>Saurischia</taxon>
        <taxon>Theropoda</taxon>
        <taxon>Coelurosauria</taxon>
        <taxon>Aves</taxon>
        <taxon>Palaeognathae</taxon>
        <taxon>Tinamiformes</taxon>
        <taxon>Tinamidae</taxon>
        <taxon>Tinamus</taxon>
    </lineage>
</organism>
<feature type="transmembrane region" description="Helical" evidence="19">
    <location>
        <begin position="219"/>
        <end position="240"/>
    </location>
</feature>
<keyword evidence="7" id="KW-0967">Endosome</keyword>
<dbReference type="Pfam" id="PF00001">
    <property type="entry name" value="7tm_1"/>
    <property type="match status" value="1"/>
</dbReference>
<feature type="transmembrane region" description="Helical" evidence="19">
    <location>
        <begin position="252"/>
        <end position="274"/>
    </location>
</feature>
<evidence type="ECO:0000259" key="20">
    <source>
        <dbReference type="PROSITE" id="PS50262"/>
    </source>
</evidence>
<evidence type="ECO:0000256" key="15">
    <source>
        <dbReference type="ARBA" id="ARBA00031928"/>
    </source>
</evidence>
<evidence type="ECO:0000313" key="21">
    <source>
        <dbReference type="EMBL" id="KGL84842.1"/>
    </source>
</evidence>
<evidence type="ECO:0000256" key="17">
    <source>
        <dbReference type="ARBA" id="ARBA00046802"/>
    </source>
</evidence>
<feature type="transmembrane region" description="Helical" evidence="19">
    <location>
        <begin position="49"/>
        <end position="71"/>
    </location>
</feature>
<dbReference type="GO" id="GO:0071880">
    <property type="term" value="P:adenylate cyclase-activating adrenergic receptor signaling pathway"/>
    <property type="evidence" value="ECO:0007669"/>
    <property type="project" value="TreeGrafter"/>
</dbReference>
<comment type="subunit">
    <text evidence="17">Interacts (via C-terminus 330-346 AA) with GRK5; this interaction is promoted by 5-HT (serotonin).</text>
</comment>
<evidence type="ECO:0000256" key="18">
    <source>
        <dbReference type="RuleBase" id="RU000688"/>
    </source>
</evidence>
<dbReference type="Gene3D" id="1.20.1070.10">
    <property type="entry name" value="Rhodopsin 7-helix transmembrane proteins"/>
    <property type="match status" value="1"/>
</dbReference>